<accession>A0A2T4UMR2</accession>
<evidence type="ECO:0000256" key="2">
    <source>
        <dbReference type="ARBA" id="ARBA00022723"/>
    </source>
</evidence>
<dbReference type="Gene3D" id="1.20.1440.100">
    <property type="entry name" value="SG protein - dephosphorylation function"/>
    <property type="match status" value="1"/>
</dbReference>
<dbReference type="CDD" id="cd02612">
    <property type="entry name" value="HAD_PGPPase"/>
    <property type="match status" value="1"/>
</dbReference>
<dbReference type="Pfam" id="PF12710">
    <property type="entry name" value="HAD"/>
    <property type="match status" value="1"/>
</dbReference>
<dbReference type="PANTHER" id="PTHR43344:SF13">
    <property type="entry name" value="PHOSPHATASE RV3661-RELATED"/>
    <property type="match status" value="1"/>
</dbReference>
<evidence type="ECO:0000313" key="6">
    <source>
        <dbReference type="Proteomes" id="UP000240739"/>
    </source>
</evidence>
<protein>
    <submittedName>
        <fullName evidence="5">HAD-IB family hydrolase</fullName>
    </submittedName>
</protein>
<dbReference type="Gene3D" id="3.40.50.1000">
    <property type="entry name" value="HAD superfamily/HAD-like"/>
    <property type="match status" value="1"/>
</dbReference>
<dbReference type="PANTHER" id="PTHR43344">
    <property type="entry name" value="PHOSPHOSERINE PHOSPHATASE"/>
    <property type="match status" value="1"/>
</dbReference>
<dbReference type="OrthoDB" id="25607at2"/>
<keyword evidence="3 5" id="KW-0378">Hydrolase</keyword>
<keyword evidence="6" id="KW-1185">Reference proteome</keyword>
<dbReference type="SUPFAM" id="SSF56784">
    <property type="entry name" value="HAD-like"/>
    <property type="match status" value="1"/>
</dbReference>
<reference evidence="5 6" key="1">
    <citation type="submission" date="2018-03" db="EMBL/GenBank/DDBJ databases">
        <title>Aquarubrobacter algicola gen. nov., sp. nov., a novel actinobacterium isolated from shallow eutrophic lake during the end of cyanobacterial harmful algal blooms.</title>
        <authorList>
            <person name="Chun S.J."/>
        </authorList>
    </citation>
    <scope>NUCLEOTIDE SEQUENCE [LARGE SCALE GENOMIC DNA]</scope>
    <source>
        <strain evidence="5 6">Seoho-28</strain>
    </source>
</reference>
<name>A0A2T4UMR2_9ACTN</name>
<dbReference type="InterPro" id="IPR006385">
    <property type="entry name" value="HAD_hydro_SerB1"/>
</dbReference>
<sequence>MTSGPGEEIAATPDARRPAAFFDLDRTLMAGSSGLFWARAAYETGVIGRRQLASDGWANVKFRLNGSTDAATDEVRERVCRMIEGHHEKEFARLAPRVLAGVLPRIYPQMLEVAYGHQDAGRQVYIATAASQGLAELLAQVLAFDGGLGSRYEVDADGVYTGREDGPFSYREGKAQRVRELAAAEGIDLAASYAYSDSESDLPLLRAVGNPVAVNPDVPLGRIAEQEGWEVLRFEQLGRRLKAFGAVGAAALVGTAGATAARGRRVPPA</sequence>
<dbReference type="InterPro" id="IPR023214">
    <property type="entry name" value="HAD_sf"/>
</dbReference>
<dbReference type="InterPro" id="IPR050582">
    <property type="entry name" value="HAD-like_SerB"/>
</dbReference>
<dbReference type="AlphaFoldDB" id="A0A2T4UMR2"/>
<keyword evidence="4" id="KW-0460">Magnesium</keyword>
<proteinExistence type="inferred from homology"/>
<dbReference type="Proteomes" id="UP000240739">
    <property type="component" value="Unassembled WGS sequence"/>
</dbReference>
<dbReference type="RefSeq" id="WP_107569198.1">
    <property type="nucleotide sequence ID" value="NZ_PYYB01000001.1"/>
</dbReference>
<dbReference type="InterPro" id="IPR036412">
    <property type="entry name" value="HAD-like_sf"/>
</dbReference>
<dbReference type="EMBL" id="PYYB01000001">
    <property type="protein sequence ID" value="PTL60508.1"/>
    <property type="molecule type" value="Genomic_DNA"/>
</dbReference>
<gene>
    <name evidence="5" type="ORF">C7Y72_13100</name>
</gene>
<evidence type="ECO:0000256" key="1">
    <source>
        <dbReference type="ARBA" id="ARBA00009184"/>
    </source>
</evidence>
<keyword evidence="2" id="KW-0479">Metal-binding</keyword>
<dbReference type="GO" id="GO:0016787">
    <property type="term" value="F:hydrolase activity"/>
    <property type="evidence" value="ECO:0007669"/>
    <property type="project" value="UniProtKB-KW"/>
</dbReference>
<dbReference type="GO" id="GO:0046872">
    <property type="term" value="F:metal ion binding"/>
    <property type="evidence" value="ECO:0007669"/>
    <property type="project" value="UniProtKB-KW"/>
</dbReference>
<evidence type="ECO:0000256" key="4">
    <source>
        <dbReference type="ARBA" id="ARBA00022842"/>
    </source>
</evidence>
<comment type="caution">
    <text evidence="5">The sequence shown here is derived from an EMBL/GenBank/DDBJ whole genome shotgun (WGS) entry which is preliminary data.</text>
</comment>
<organism evidence="5 6">
    <name type="scientific">Paraconexibacter algicola</name>
    <dbReference type="NCBI Taxonomy" id="2133960"/>
    <lineage>
        <taxon>Bacteria</taxon>
        <taxon>Bacillati</taxon>
        <taxon>Actinomycetota</taxon>
        <taxon>Thermoleophilia</taxon>
        <taxon>Solirubrobacterales</taxon>
        <taxon>Paraconexibacteraceae</taxon>
        <taxon>Paraconexibacter</taxon>
    </lineage>
</organism>
<evidence type="ECO:0000313" key="5">
    <source>
        <dbReference type="EMBL" id="PTL60508.1"/>
    </source>
</evidence>
<evidence type="ECO:0000256" key="3">
    <source>
        <dbReference type="ARBA" id="ARBA00022801"/>
    </source>
</evidence>
<dbReference type="NCBIfam" id="TIGR01490">
    <property type="entry name" value="HAD-SF-IB-hyp1"/>
    <property type="match status" value="1"/>
</dbReference>
<comment type="similarity">
    <text evidence="1">Belongs to the HAD-like hydrolase superfamily. SerB family.</text>
</comment>
<dbReference type="NCBIfam" id="TIGR01488">
    <property type="entry name" value="HAD-SF-IB"/>
    <property type="match status" value="1"/>
</dbReference>